<dbReference type="PANTHER" id="PTHR16004">
    <property type="entry name" value="RING FINGER PROTEIN 31-RELATED"/>
    <property type="match status" value="1"/>
</dbReference>
<evidence type="ECO:0000259" key="1">
    <source>
        <dbReference type="Pfam" id="PF18091"/>
    </source>
</evidence>
<gene>
    <name evidence="2" type="ORF">JZ751_015875</name>
</gene>
<dbReference type="InterPro" id="IPR026254">
    <property type="entry name" value="RNF31-like"/>
</dbReference>
<dbReference type="InterPro" id="IPR041031">
    <property type="entry name" value="RNF31_C"/>
</dbReference>
<dbReference type="GO" id="GO:0036435">
    <property type="term" value="F:K48-linked polyubiquitin modification-dependent protein binding"/>
    <property type="evidence" value="ECO:0007669"/>
    <property type="project" value="TreeGrafter"/>
</dbReference>
<name>A0A8T2MUR9_9TELE</name>
<accession>A0A8T2MUR9</accession>
<dbReference type="GO" id="GO:1990450">
    <property type="term" value="F:linear polyubiquitin binding"/>
    <property type="evidence" value="ECO:0007669"/>
    <property type="project" value="TreeGrafter"/>
</dbReference>
<dbReference type="GO" id="GO:0070530">
    <property type="term" value="F:K63-linked polyubiquitin modification-dependent protein binding"/>
    <property type="evidence" value="ECO:0007669"/>
    <property type="project" value="TreeGrafter"/>
</dbReference>
<reference evidence="2" key="1">
    <citation type="thesis" date="2021" institute="BYU ScholarsArchive" country="Provo, UT, USA">
        <title>Applications of and Algorithms for Genome Assembly and Genomic Analyses with an Emphasis on Marine Teleosts.</title>
        <authorList>
            <person name="Pickett B.D."/>
        </authorList>
    </citation>
    <scope>NUCLEOTIDE SEQUENCE</scope>
    <source>
        <strain evidence="2">HI-2016</strain>
    </source>
</reference>
<protein>
    <recommendedName>
        <fullName evidence="1">RNF31 C-terminal domain-containing protein</fullName>
    </recommendedName>
</protein>
<evidence type="ECO:0000313" key="3">
    <source>
        <dbReference type="Proteomes" id="UP000824540"/>
    </source>
</evidence>
<dbReference type="GO" id="GO:0061630">
    <property type="term" value="F:ubiquitin protein ligase activity"/>
    <property type="evidence" value="ECO:0007669"/>
    <property type="project" value="TreeGrafter"/>
</dbReference>
<dbReference type="PANTHER" id="PTHR16004:SF5">
    <property type="entry name" value="E3 UBIQUITIN-PROTEIN LIGASE RNF31"/>
    <property type="match status" value="1"/>
</dbReference>
<feature type="domain" description="RNF31 C-terminal" evidence="1">
    <location>
        <begin position="11"/>
        <end position="81"/>
    </location>
</feature>
<dbReference type="Proteomes" id="UP000824540">
    <property type="component" value="Unassembled WGS sequence"/>
</dbReference>
<keyword evidence="3" id="KW-1185">Reference proteome</keyword>
<dbReference type="AlphaFoldDB" id="A0A8T2MUR9"/>
<dbReference type="Pfam" id="PF18091">
    <property type="entry name" value="E3_UbLigase_RBR"/>
    <property type="match status" value="1"/>
</dbReference>
<dbReference type="GO" id="GO:0071797">
    <property type="term" value="C:LUBAC complex"/>
    <property type="evidence" value="ECO:0007669"/>
    <property type="project" value="InterPro"/>
</dbReference>
<dbReference type="EMBL" id="JAFBMS010000258">
    <property type="protein sequence ID" value="KAG9332099.1"/>
    <property type="molecule type" value="Genomic_DNA"/>
</dbReference>
<proteinExistence type="predicted"/>
<dbReference type="GO" id="GO:0097039">
    <property type="term" value="P:protein linear polyubiquitination"/>
    <property type="evidence" value="ECO:0007669"/>
    <property type="project" value="TreeGrafter"/>
</dbReference>
<comment type="caution">
    <text evidence="2">The sequence shown here is derived from an EMBL/GenBank/DDBJ whole genome shotgun (WGS) entry which is preliminary data.</text>
</comment>
<organism evidence="2 3">
    <name type="scientific">Albula glossodonta</name>
    <name type="common">roundjaw bonefish</name>
    <dbReference type="NCBI Taxonomy" id="121402"/>
    <lineage>
        <taxon>Eukaryota</taxon>
        <taxon>Metazoa</taxon>
        <taxon>Chordata</taxon>
        <taxon>Craniata</taxon>
        <taxon>Vertebrata</taxon>
        <taxon>Euteleostomi</taxon>
        <taxon>Actinopterygii</taxon>
        <taxon>Neopterygii</taxon>
        <taxon>Teleostei</taxon>
        <taxon>Albuliformes</taxon>
        <taxon>Albulidae</taxon>
        <taxon>Albula</taxon>
    </lineage>
</organism>
<sequence length="123" mass="13811">MGVILHGRKPSTSQECHCGVMTQKEEEGRQFDSTCGKDTQPGQAGLCDKHYKEYLVGLINDNSIDPAPLFDDQELDVTCRRYKVVVNRLEAEEDRAYHARLLKFQNSLQKAARVGSKPVLCQG</sequence>
<evidence type="ECO:0000313" key="2">
    <source>
        <dbReference type="EMBL" id="KAG9332099.1"/>
    </source>
</evidence>
<dbReference type="OrthoDB" id="9978677at2759"/>